<evidence type="ECO:0000259" key="3">
    <source>
        <dbReference type="PROSITE" id="PS50158"/>
    </source>
</evidence>
<dbReference type="GO" id="GO:0008270">
    <property type="term" value="F:zinc ion binding"/>
    <property type="evidence" value="ECO:0007669"/>
    <property type="project" value="UniProtKB-KW"/>
</dbReference>
<keyword evidence="1" id="KW-0862">Zinc</keyword>
<comment type="caution">
    <text evidence="4">The sequence shown here is derived from an EMBL/GenBank/DDBJ whole genome shotgun (WGS) entry which is preliminary data.</text>
</comment>
<dbReference type="PROSITE" id="PS50158">
    <property type="entry name" value="ZF_CCHC"/>
    <property type="match status" value="1"/>
</dbReference>
<sequence length="260" mass="29718">MCRTFWTQTCNPLKDLAPDATPEEIAKVAKLKKKREEDKFTCRGHILNTLSNQLLHDLKVIIPESLQVGATISKLPSPWNDYRKKLLHMEKDFTVEKILRHLRIEEETRKRDAVYFPQSSKVNHVSESKNSRKGKRMATSETEDTQEKKRKSRNCYHCNKKGHCIKDCKLLKREKDATTSKANMVEDMDLVAMVTGGIEILEIVVCAPEFRLVGARMRAPNCNAAWECPPSRGRATDAREKESPLAILRPEGRGPTSYQV</sequence>
<keyword evidence="1" id="KW-0479">Metal-binding</keyword>
<evidence type="ECO:0000256" key="1">
    <source>
        <dbReference type="PROSITE-ProRule" id="PRU00047"/>
    </source>
</evidence>
<name>A0A2I0J9J4_PUNGR</name>
<evidence type="ECO:0000256" key="2">
    <source>
        <dbReference type="SAM" id="MobiDB-lite"/>
    </source>
</evidence>
<dbReference type="SUPFAM" id="SSF57756">
    <property type="entry name" value="Retrovirus zinc finger-like domains"/>
    <property type="match status" value="1"/>
</dbReference>
<organism evidence="4 5">
    <name type="scientific">Punica granatum</name>
    <name type="common">Pomegranate</name>
    <dbReference type="NCBI Taxonomy" id="22663"/>
    <lineage>
        <taxon>Eukaryota</taxon>
        <taxon>Viridiplantae</taxon>
        <taxon>Streptophyta</taxon>
        <taxon>Embryophyta</taxon>
        <taxon>Tracheophyta</taxon>
        <taxon>Spermatophyta</taxon>
        <taxon>Magnoliopsida</taxon>
        <taxon>eudicotyledons</taxon>
        <taxon>Gunneridae</taxon>
        <taxon>Pentapetalae</taxon>
        <taxon>rosids</taxon>
        <taxon>malvids</taxon>
        <taxon>Myrtales</taxon>
        <taxon>Lythraceae</taxon>
        <taxon>Punica</taxon>
    </lineage>
</organism>
<protein>
    <recommendedName>
        <fullName evidence="3">CCHC-type domain-containing protein</fullName>
    </recommendedName>
</protein>
<evidence type="ECO:0000313" key="5">
    <source>
        <dbReference type="Proteomes" id="UP000233551"/>
    </source>
</evidence>
<accession>A0A2I0J9J4</accession>
<gene>
    <name evidence="4" type="ORF">CRG98_026730</name>
</gene>
<feature type="compositionally biased region" description="Basic and acidic residues" evidence="2">
    <location>
        <begin position="234"/>
        <end position="243"/>
    </location>
</feature>
<keyword evidence="1" id="KW-0863">Zinc-finger</keyword>
<dbReference type="Proteomes" id="UP000233551">
    <property type="component" value="Unassembled WGS sequence"/>
</dbReference>
<dbReference type="EMBL" id="PGOL01001890">
    <property type="protein sequence ID" value="PKI52899.1"/>
    <property type="molecule type" value="Genomic_DNA"/>
</dbReference>
<keyword evidence="5" id="KW-1185">Reference proteome</keyword>
<dbReference type="Gene3D" id="4.10.60.10">
    <property type="entry name" value="Zinc finger, CCHC-type"/>
    <property type="match status" value="1"/>
</dbReference>
<feature type="domain" description="CCHC-type" evidence="3">
    <location>
        <begin position="155"/>
        <end position="169"/>
    </location>
</feature>
<evidence type="ECO:0000313" key="4">
    <source>
        <dbReference type="EMBL" id="PKI52899.1"/>
    </source>
</evidence>
<dbReference type="GO" id="GO:0003676">
    <property type="term" value="F:nucleic acid binding"/>
    <property type="evidence" value="ECO:0007669"/>
    <property type="project" value="InterPro"/>
</dbReference>
<feature type="region of interest" description="Disordered" evidence="2">
    <location>
        <begin position="229"/>
        <end position="260"/>
    </location>
</feature>
<dbReference type="AlphaFoldDB" id="A0A2I0J9J4"/>
<reference evidence="4 5" key="1">
    <citation type="submission" date="2017-11" db="EMBL/GenBank/DDBJ databases">
        <title>De-novo sequencing of pomegranate (Punica granatum L.) genome.</title>
        <authorList>
            <person name="Akparov Z."/>
            <person name="Amiraslanov A."/>
            <person name="Hajiyeva S."/>
            <person name="Abbasov M."/>
            <person name="Kaur K."/>
            <person name="Hamwieh A."/>
            <person name="Solovyev V."/>
            <person name="Salamov A."/>
            <person name="Braich B."/>
            <person name="Kosarev P."/>
            <person name="Mahmoud A."/>
            <person name="Hajiyev E."/>
            <person name="Babayeva S."/>
            <person name="Izzatullayeva V."/>
            <person name="Mammadov A."/>
            <person name="Mammadov A."/>
            <person name="Sharifova S."/>
            <person name="Ojaghi J."/>
            <person name="Eynullazada K."/>
            <person name="Bayramov B."/>
            <person name="Abdulazimova A."/>
            <person name="Shahmuradov I."/>
        </authorList>
    </citation>
    <scope>NUCLEOTIDE SEQUENCE [LARGE SCALE GENOMIC DNA]</scope>
    <source>
        <strain evidence="5">cv. AG2017</strain>
        <tissue evidence="4">Leaf</tissue>
    </source>
</reference>
<proteinExistence type="predicted"/>
<dbReference type="STRING" id="22663.A0A2I0J9J4"/>
<dbReference type="InterPro" id="IPR036875">
    <property type="entry name" value="Znf_CCHC_sf"/>
</dbReference>
<feature type="region of interest" description="Disordered" evidence="2">
    <location>
        <begin position="122"/>
        <end position="152"/>
    </location>
</feature>
<dbReference type="InterPro" id="IPR001878">
    <property type="entry name" value="Znf_CCHC"/>
</dbReference>